<accession>A0A1I1YK88</accession>
<dbReference type="FunCoup" id="A0A1I1YK88">
    <property type="interactions" value="281"/>
</dbReference>
<gene>
    <name evidence="10" type="primary">murG</name>
    <name evidence="13" type="ORF">SAMN05444380_10830</name>
</gene>
<reference evidence="13 14" key="1">
    <citation type="submission" date="2016-10" db="EMBL/GenBank/DDBJ databases">
        <authorList>
            <person name="de Groot N.N."/>
        </authorList>
    </citation>
    <scope>NUCLEOTIDE SEQUENCE [LARGE SCALE GENOMIC DNA]</scope>
    <source>
        <strain evidence="13 14">DSM 19012</strain>
    </source>
</reference>
<dbReference type="GO" id="GO:0009252">
    <property type="term" value="P:peptidoglycan biosynthetic process"/>
    <property type="evidence" value="ECO:0007669"/>
    <property type="project" value="UniProtKB-UniRule"/>
</dbReference>
<dbReference type="Gene3D" id="3.40.50.2000">
    <property type="entry name" value="Glycogen Phosphorylase B"/>
    <property type="match status" value="2"/>
</dbReference>
<comment type="subcellular location">
    <subcellularLocation>
        <location evidence="10">Cell membrane</location>
        <topology evidence="10">Peripheral membrane protein</topology>
        <orientation evidence="10">Cytoplasmic side</orientation>
    </subcellularLocation>
</comment>
<dbReference type="GO" id="GO:0005886">
    <property type="term" value="C:plasma membrane"/>
    <property type="evidence" value="ECO:0007669"/>
    <property type="project" value="UniProtKB-SubCell"/>
</dbReference>
<dbReference type="eggNOG" id="COG0707">
    <property type="taxonomic scope" value="Bacteria"/>
</dbReference>
<dbReference type="AlphaFoldDB" id="A0A1I1YK88"/>
<comment type="catalytic activity">
    <reaction evidence="10">
        <text>di-trans,octa-cis-undecaprenyl diphospho-N-acetyl-alpha-D-muramoyl-L-alanyl-D-glutamyl-meso-2,6-diaminopimeloyl-D-alanyl-D-alanine + UDP-N-acetyl-alpha-D-glucosamine = di-trans,octa-cis-undecaprenyl diphospho-[N-acetyl-alpha-D-glucosaminyl-(1-&gt;4)]-N-acetyl-alpha-D-muramoyl-L-alanyl-D-glutamyl-meso-2,6-diaminopimeloyl-D-alanyl-D-alanine + UDP + H(+)</text>
        <dbReference type="Rhea" id="RHEA:31227"/>
        <dbReference type="ChEBI" id="CHEBI:15378"/>
        <dbReference type="ChEBI" id="CHEBI:57705"/>
        <dbReference type="ChEBI" id="CHEBI:58223"/>
        <dbReference type="ChEBI" id="CHEBI:61387"/>
        <dbReference type="ChEBI" id="CHEBI:61388"/>
        <dbReference type="EC" id="2.4.1.227"/>
    </reaction>
</comment>
<feature type="binding site" evidence="10">
    <location>
        <position position="255"/>
    </location>
    <ligand>
        <name>UDP-N-acetyl-alpha-D-glucosamine</name>
        <dbReference type="ChEBI" id="CHEBI:57705"/>
    </ligand>
</feature>
<feature type="binding site" evidence="10">
    <location>
        <position position="200"/>
    </location>
    <ligand>
        <name>UDP-N-acetyl-alpha-D-glucosamine</name>
        <dbReference type="ChEBI" id="CHEBI:57705"/>
    </ligand>
</feature>
<keyword evidence="2 10" id="KW-0132">Cell division</keyword>
<evidence type="ECO:0000256" key="2">
    <source>
        <dbReference type="ARBA" id="ARBA00022618"/>
    </source>
</evidence>
<feature type="binding site" evidence="10">
    <location>
        <position position="169"/>
    </location>
    <ligand>
        <name>UDP-N-acetyl-alpha-D-glucosamine</name>
        <dbReference type="ChEBI" id="CHEBI:57705"/>
    </ligand>
</feature>
<dbReference type="InterPro" id="IPR007235">
    <property type="entry name" value="Glyco_trans_28_C"/>
</dbReference>
<dbReference type="EMBL" id="FONA01000008">
    <property type="protein sequence ID" value="SFE20034.1"/>
    <property type="molecule type" value="Genomic_DNA"/>
</dbReference>
<dbReference type="GO" id="GO:0050511">
    <property type="term" value="F:undecaprenyldiphospho-muramoylpentapeptide beta-N-acetylglucosaminyltransferase activity"/>
    <property type="evidence" value="ECO:0007669"/>
    <property type="project" value="UniProtKB-UniRule"/>
</dbReference>
<proteinExistence type="inferred from homology"/>
<dbReference type="HAMAP" id="MF_00033">
    <property type="entry name" value="MurG"/>
    <property type="match status" value="1"/>
</dbReference>
<dbReference type="InterPro" id="IPR006009">
    <property type="entry name" value="GlcNAc_MurG"/>
</dbReference>
<evidence type="ECO:0000256" key="6">
    <source>
        <dbReference type="ARBA" id="ARBA00022984"/>
    </source>
</evidence>
<dbReference type="Pfam" id="PF04101">
    <property type="entry name" value="Glyco_tran_28_C"/>
    <property type="match status" value="1"/>
</dbReference>
<dbReference type="OrthoDB" id="9808936at2"/>
<keyword evidence="7 10" id="KW-0472">Membrane</keyword>
<keyword evidence="14" id="KW-1185">Reference proteome</keyword>
<organism evidence="13 14">
    <name type="scientific">Thermophagus xiamenensis</name>
    <dbReference type="NCBI Taxonomy" id="385682"/>
    <lineage>
        <taxon>Bacteria</taxon>
        <taxon>Pseudomonadati</taxon>
        <taxon>Bacteroidota</taxon>
        <taxon>Bacteroidia</taxon>
        <taxon>Marinilabiliales</taxon>
        <taxon>Marinilabiliaceae</taxon>
        <taxon>Thermophagus</taxon>
    </lineage>
</organism>
<feature type="binding site" evidence="10">
    <location>
        <position position="128"/>
    </location>
    <ligand>
        <name>UDP-N-acetyl-alpha-D-glucosamine</name>
        <dbReference type="ChEBI" id="CHEBI:57705"/>
    </ligand>
</feature>
<keyword evidence="5 10" id="KW-0133">Cell shape</keyword>
<dbReference type="EC" id="2.4.1.227" evidence="10"/>
<comment type="similarity">
    <text evidence="10">Belongs to the glycosyltransferase 28 family. MurG subfamily.</text>
</comment>
<dbReference type="GO" id="GO:0051991">
    <property type="term" value="F:UDP-N-acetyl-D-glucosamine:N-acetylmuramoyl-L-alanyl-D-glutamyl-meso-2,6-diaminopimelyl-D-alanyl-D-alanine-diphosphoundecaprenol 4-beta-N-acetylglucosaminlytransferase activity"/>
    <property type="evidence" value="ECO:0007669"/>
    <property type="project" value="RHEA"/>
</dbReference>
<dbReference type="InParanoid" id="A0A1I1YK88"/>
<evidence type="ECO:0000256" key="7">
    <source>
        <dbReference type="ARBA" id="ARBA00023136"/>
    </source>
</evidence>
<evidence type="ECO:0000313" key="14">
    <source>
        <dbReference type="Proteomes" id="UP000181976"/>
    </source>
</evidence>
<dbReference type="Proteomes" id="UP000181976">
    <property type="component" value="Unassembled WGS sequence"/>
</dbReference>
<evidence type="ECO:0000259" key="12">
    <source>
        <dbReference type="Pfam" id="PF04101"/>
    </source>
</evidence>
<evidence type="ECO:0000313" key="13">
    <source>
        <dbReference type="EMBL" id="SFE20034.1"/>
    </source>
</evidence>
<evidence type="ECO:0000256" key="3">
    <source>
        <dbReference type="ARBA" id="ARBA00022676"/>
    </source>
</evidence>
<dbReference type="GO" id="GO:0008360">
    <property type="term" value="P:regulation of cell shape"/>
    <property type="evidence" value="ECO:0007669"/>
    <property type="project" value="UniProtKB-KW"/>
</dbReference>
<dbReference type="Pfam" id="PF03033">
    <property type="entry name" value="Glyco_transf_28"/>
    <property type="match status" value="1"/>
</dbReference>
<protein>
    <recommendedName>
        <fullName evidence="10">UDP-N-acetylglucosamine--N-acetylmuramyl-(pentapeptide) pyrophosphoryl-undecaprenol N-acetylglucosamine transferase</fullName>
        <ecNumber evidence="10">2.4.1.227</ecNumber>
    </recommendedName>
    <alternativeName>
        <fullName evidence="10">Undecaprenyl-PP-MurNAc-pentapeptide-UDPGlcNAc GlcNAc transferase</fullName>
    </alternativeName>
</protein>
<keyword evidence="4 10" id="KW-0808">Transferase</keyword>
<keyword evidence="1 10" id="KW-1003">Cell membrane</keyword>
<dbReference type="NCBIfam" id="TIGR01133">
    <property type="entry name" value="murG"/>
    <property type="match status" value="1"/>
</dbReference>
<keyword evidence="6 10" id="KW-0573">Peptidoglycan synthesis</keyword>
<keyword evidence="3 10" id="KW-0328">Glycosyltransferase</keyword>
<evidence type="ECO:0000256" key="8">
    <source>
        <dbReference type="ARBA" id="ARBA00023306"/>
    </source>
</evidence>
<evidence type="ECO:0000256" key="9">
    <source>
        <dbReference type="ARBA" id="ARBA00023316"/>
    </source>
</evidence>
<dbReference type="PANTHER" id="PTHR21015">
    <property type="entry name" value="UDP-N-ACETYLGLUCOSAMINE--N-ACETYLMURAMYL-(PENTAPEPTIDE) PYROPHOSPHORYL-UNDECAPRENOL N-ACETYLGLUCOSAMINE TRANSFERASE 1"/>
    <property type="match status" value="1"/>
</dbReference>
<name>A0A1I1YK88_9BACT</name>
<evidence type="ECO:0000259" key="11">
    <source>
        <dbReference type="Pfam" id="PF03033"/>
    </source>
</evidence>
<dbReference type="GO" id="GO:0005975">
    <property type="term" value="P:carbohydrate metabolic process"/>
    <property type="evidence" value="ECO:0007669"/>
    <property type="project" value="InterPro"/>
</dbReference>
<sequence>MNQQLKIIISGGGTGGHVFPAIAIADAIKKRNPLAEILFVGALGRMEMEKVPETGYRIEGLPVAGFQRRLTFKNVTFFYKLAVSIIRARKIVRSFKPHVAVGVGGYASGPVLRAAAALGVPTLIQEQNSYPGITNKILATKAKCICVAYPEMERFFPADRLVMTGNPVRERLLMPVNRDEAFERLGLDAQKKTILVIGGSLGAASINQGVLAKLDELIKVQDVQVLWQCGKYYYDDLNRQLQKYNAQNIKLEPFISNMELAFSAADVVISRAGAGSISELSLLGKASILVPSPNVAEDHQTKNAMSLVKEGAALLVPDKETSERLVTEALSLLDDENRRKQLEERIKQFAFPDAADKIAAEVEKIVELNKK</sequence>
<dbReference type="InterPro" id="IPR004276">
    <property type="entry name" value="GlycoTrans_28_N"/>
</dbReference>
<evidence type="ECO:0000256" key="4">
    <source>
        <dbReference type="ARBA" id="ARBA00022679"/>
    </source>
</evidence>
<comment type="pathway">
    <text evidence="10">Cell wall biogenesis; peptidoglycan biosynthesis.</text>
</comment>
<dbReference type="STRING" id="385682.SAMN05444380_10830"/>
<feature type="binding site" evidence="10">
    <location>
        <position position="300"/>
    </location>
    <ligand>
        <name>UDP-N-acetyl-alpha-D-glucosamine</name>
        <dbReference type="ChEBI" id="CHEBI:57705"/>
    </ligand>
</feature>
<dbReference type="RefSeq" id="WP_010528354.1">
    <property type="nucleotide sequence ID" value="NZ_AFSL01000082.1"/>
</dbReference>
<dbReference type="PANTHER" id="PTHR21015:SF22">
    <property type="entry name" value="GLYCOSYLTRANSFERASE"/>
    <property type="match status" value="1"/>
</dbReference>
<evidence type="ECO:0000256" key="1">
    <source>
        <dbReference type="ARBA" id="ARBA00022475"/>
    </source>
</evidence>
<feature type="domain" description="Glycosyl transferase family 28 C-terminal" evidence="12">
    <location>
        <begin position="193"/>
        <end position="357"/>
    </location>
</feature>
<feature type="binding site" evidence="10">
    <location>
        <begin position="14"/>
        <end position="16"/>
    </location>
    <ligand>
        <name>UDP-N-acetyl-alpha-D-glucosamine</name>
        <dbReference type="ChEBI" id="CHEBI:57705"/>
    </ligand>
</feature>
<feature type="domain" description="Glycosyltransferase family 28 N-terminal" evidence="11">
    <location>
        <begin position="7"/>
        <end position="145"/>
    </location>
</feature>
<keyword evidence="8 10" id="KW-0131">Cell cycle</keyword>
<keyword evidence="9 10" id="KW-0961">Cell wall biogenesis/degradation</keyword>
<comment type="function">
    <text evidence="10">Cell wall formation. Catalyzes the transfer of a GlcNAc subunit on undecaprenyl-pyrophosphoryl-MurNAc-pentapeptide (lipid intermediate I) to form undecaprenyl-pyrophosphoryl-MurNAc-(pentapeptide)GlcNAc (lipid intermediate II).</text>
</comment>
<comment type="caution">
    <text evidence="10">Lacks conserved residue(s) required for the propagation of feature annotation.</text>
</comment>
<evidence type="ECO:0000256" key="10">
    <source>
        <dbReference type="HAMAP-Rule" id="MF_00033"/>
    </source>
</evidence>
<dbReference type="GO" id="GO:0051301">
    <property type="term" value="P:cell division"/>
    <property type="evidence" value="ECO:0007669"/>
    <property type="project" value="UniProtKB-KW"/>
</dbReference>
<dbReference type="SUPFAM" id="SSF53756">
    <property type="entry name" value="UDP-Glycosyltransferase/glycogen phosphorylase"/>
    <property type="match status" value="1"/>
</dbReference>
<dbReference type="CDD" id="cd03785">
    <property type="entry name" value="GT28_MurG"/>
    <property type="match status" value="1"/>
</dbReference>
<dbReference type="UniPathway" id="UPA00219"/>
<evidence type="ECO:0000256" key="5">
    <source>
        <dbReference type="ARBA" id="ARBA00022960"/>
    </source>
</evidence>
<dbReference type="GO" id="GO:0071555">
    <property type="term" value="P:cell wall organization"/>
    <property type="evidence" value="ECO:0007669"/>
    <property type="project" value="UniProtKB-KW"/>
</dbReference>